<keyword evidence="13" id="KW-0670">Pyruvate</keyword>
<dbReference type="InterPro" id="IPR001697">
    <property type="entry name" value="Pyr_Knase"/>
</dbReference>
<evidence type="ECO:0000256" key="12">
    <source>
        <dbReference type="ARBA" id="ARBA00023152"/>
    </source>
</evidence>
<name>A0A7S2HAX6_9EUKA</name>
<dbReference type="NCBIfam" id="NF004491">
    <property type="entry name" value="PRK05826.1"/>
    <property type="match status" value="1"/>
</dbReference>
<proteinExistence type="inferred from homology"/>
<dbReference type="AlphaFoldDB" id="A0A7S2HAX6"/>
<sequence>MGPACWDVPTLTSLIDAGMNTARMNFSHGDHKGHGECLARVREAAALRPDRNIGILLDTKGPEIRTGFFKPECNGKIHLKAGGTLELVTDYSFKGDESTLACTYEKLPTSVSPGSTILIADGSLVLKVKECKSKSVVCEIMNTQSIGERKNMNLPNVKVDLPVLQAKDIDDLKNFAVPQKVDFIAASFVQSADDLRFIRKTLGEAGKNIKIISKIENQEGLDKFDEILAETDGVMVARGDLGMEIPPEKVFREQKMMITKCRNAGKPCIVATQMLESMISNPRPTRAECSDVANAVLDGADCVMLSGETANGSFPQGAVEIMARTCIEAESMIAMNDPSGYDEIFKLMKFAKAGGHVLSQIESAASSAVKTACDIGAKAIIVLSESGETARLLSKFHPTATILSVCLDDRVARQVEGYMQNAYSVCTTVPRGQGAHVRVGFEAGKKKGLFANGDAVVCVHTMRNLENTKEWTVRILNVTSTEQVS</sequence>
<dbReference type="GO" id="GO:0016301">
    <property type="term" value="F:kinase activity"/>
    <property type="evidence" value="ECO:0007669"/>
    <property type="project" value="UniProtKB-KW"/>
</dbReference>
<keyword evidence="7" id="KW-0479">Metal-binding</keyword>
<evidence type="ECO:0000256" key="4">
    <source>
        <dbReference type="ARBA" id="ARBA00008663"/>
    </source>
</evidence>
<evidence type="ECO:0000256" key="11">
    <source>
        <dbReference type="ARBA" id="ARBA00022842"/>
    </source>
</evidence>
<keyword evidence="6 15" id="KW-0808">Transferase</keyword>
<dbReference type="EMBL" id="HBGU01047712">
    <property type="protein sequence ID" value="CAD9485502.1"/>
    <property type="molecule type" value="Transcribed_RNA"/>
</dbReference>
<dbReference type="InterPro" id="IPR036918">
    <property type="entry name" value="Pyrv_Knase_C_sf"/>
</dbReference>
<dbReference type="Gene3D" id="3.40.1380.20">
    <property type="entry name" value="Pyruvate kinase, C-terminal domain"/>
    <property type="match status" value="1"/>
</dbReference>
<dbReference type="InterPro" id="IPR015806">
    <property type="entry name" value="Pyrv_Knase_insert_dom_sf"/>
</dbReference>
<dbReference type="FunFam" id="2.40.33.10:FF:000001">
    <property type="entry name" value="Pyruvate kinase"/>
    <property type="match status" value="1"/>
</dbReference>
<dbReference type="InterPro" id="IPR018209">
    <property type="entry name" value="Pyrv_Knase_AS"/>
</dbReference>
<comment type="pathway">
    <text evidence="3 15">Carbohydrate degradation; glycolysis; pyruvate from D-glyceraldehyde 3-phosphate: step 5/5.</text>
</comment>
<accession>A0A7S2HAX6</accession>
<dbReference type="InterPro" id="IPR015813">
    <property type="entry name" value="Pyrv/PenolPyrv_kinase-like_dom"/>
</dbReference>
<dbReference type="Pfam" id="PF00224">
    <property type="entry name" value="PK"/>
    <property type="match status" value="1"/>
</dbReference>
<dbReference type="PRINTS" id="PR01050">
    <property type="entry name" value="PYRUVTKNASE"/>
</dbReference>
<keyword evidence="10" id="KW-0067">ATP-binding</keyword>
<evidence type="ECO:0000259" key="16">
    <source>
        <dbReference type="Pfam" id="PF00224"/>
    </source>
</evidence>
<dbReference type="GO" id="GO:0004743">
    <property type="term" value="F:pyruvate kinase activity"/>
    <property type="evidence" value="ECO:0007669"/>
    <property type="project" value="UniProtKB-EC"/>
</dbReference>
<dbReference type="SUPFAM" id="SSF51621">
    <property type="entry name" value="Phosphoenolpyruvate/pyruvate domain"/>
    <property type="match status" value="1"/>
</dbReference>
<evidence type="ECO:0000313" key="18">
    <source>
        <dbReference type="EMBL" id="CAD9485502.1"/>
    </source>
</evidence>
<dbReference type="EC" id="2.7.1.40" evidence="5 15"/>
<keyword evidence="8" id="KW-0547">Nucleotide-binding</keyword>
<protein>
    <recommendedName>
        <fullName evidence="5 15">Pyruvate kinase</fullName>
        <ecNumber evidence="5 15">2.7.1.40</ecNumber>
    </recommendedName>
</protein>
<dbReference type="Gene3D" id="2.40.33.10">
    <property type="entry name" value="PK beta-barrel domain-like"/>
    <property type="match status" value="1"/>
</dbReference>
<dbReference type="InterPro" id="IPR040442">
    <property type="entry name" value="Pyrv_kinase-like_dom_sf"/>
</dbReference>
<feature type="domain" description="Pyruvate kinase barrel" evidence="16">
    <location>
        <begin position="1"/>
        <end position="319"/>
    </location>
</feature>
<evidence type="ECO:0000256" key="10">
    <source>
        <dbReference type="ARBA" id="ARBA00022840"/>
    </source>
</evidence>
<keyword evidence="12 15" id="KW-0324">Glycolysis</keyword>
<evidence type="ECO:0000259" key="17">
    <source>
        <dbReference type="Pfam" id="PF02887"/>
    </source>
</evidence>
<dbReference type="GO" id="GO:0005524">
    <property type="term" value="F:ATP binding"/>
    <property type="evidence" value="ECO:0007669"/>
    <property type="project" value="UniProtKB-KW"/>
</dbReference>
<evidence type="ECO:0000256" key="7">
    <source>
        <dbReference type="ARBA" id="ARBA00022723"/>
    </source>
</evidence>
<evidence type="ECO:0000256" key="14">
    <source>
        <dbReference type="ARBA" id="ARBA00048152"/>
    </source>
</evidence>
<dbReference type="GO" id="GO:0006950">
    <property type="term" value="P:response to stress"/>
    <property type="evidence" value="ECO:0007669"/>
    <property type="project" value="UniProtKB-ARBA"/>
</dbReference>
<evidence type="ECO:0000256" key="9">
    <source>
        <dbReference type="ARBA" id="ARBA00022777"/>
    </source>
</evidence>
<comment type="similarity">
    <text evidence="4 15">Belongs to the pyruvate kinase family.</text>
</comment>
<dbReference type="PROSITE" id="PS00110">
    <property type="entry name" value="PYRUVATE_KINASE"/>
    <property type="match status" value="1"/>
</dbReference>
<feature type="domain" description="Pyruvate kinase C-terminal" evidence="17">
    <location>
        <begin position="362"/>
        <end position="464"/>
    </location>
</feature>
<comment type="cofactor">
    <cofactor evidence="1">
        <name>Mg(2+)</name>
        <dbReference type="ChEBI" id="CHEBI:18420"/>
    </cofactor>
</comment>
<evidence type="ECO:0000256" key="13">
    <source>
        <dbReference type="ARBA" id="ARBA00023317"/>
    </source>
</evidence>
<dbReference type="UniPathway" id="UPA00109">
    <property type="reaction ID" value="UER00188"/>
</dbReference>
<dbReference type="Pfam" id="PF02887">
    <property type="entry name" value="PK_C"/>
    <property type="match status" value="1"/>
</dbReference>
<dbReference type="FunFam" id="3.20.20.60:FF:000001">
    <property type="entry name" value="Pyruvate kinase"/>
    <property type="match status" value="1"/>
</dbReference>
<dbReference type="SUPFAM" id="SSF50800">
    <property type="entry name" value="PK beta-barrel domain-like"/>
    <property type="match status" value="1"/>
</dbReference>
<dbReference type="GO" id="GO:0000287">
    <property type="term" value="F:magnesium ion binding"/>
    <property type="evidence" value="ECO:0007669"/>
    <property type="project" value="InterPro"/>
</dbReference>
<dbReference type="SUPFAM" id="SSF52935">
    <property type="entry name" value="PK C-terminal domain-like"/>
    <property type="match status" value="1"/>
</dbReference>
<dbReference type="InterPro" id="IPR011037">
    <property type="entry name" value="Pyrv_Knase-like_insert_dom_sf"/>
</dbReference>
<dbReference type="NCBIfam" id="TIGR01064">
    <property type="entry name" value="pyruv_kin"/>
    <property type="match status" value="1"/>
</dbReference>
<comment type="catalytic activity">
    <reaction evidence="14 15">
        <text>pyruvate + ATP = phosphoenolpyruvate + ADP + H(+)</text>
        <dbReference type="Rhea" id="RHEA:18157"/>
        <dbReference type="ChEBI" id="CHEBI:15361"/>
        <dbReference type="ChEBI" id="CHEBI:15378"/>
        <dbReference type="ChEBI" id="CHEBI:30616"/>
        <dbReference type="ChEBI" id="CHEBI:58702"/>
        <dbReference type="ChEBI" id="CHEBI:456216"/>
        <dbReference type="EC" id="2.7.1.40"/>
    </reaction>
</comment>
<dbReference type="GO" id="GO:0030955">
    <property type="term" value="F:potassium ion binding"/>
    <property type="evidence" value="ECO:0007669"/>
    <property type="project" value="InterPro"/>
</dbReference>
<dbReference type="PANTHER" id="PTHR11817">
    <property type="entry name" value="PYRUVATE KINASE"/>
    <property type="match status" value="1"/>
</dbReference>
<dbReference type="InterPro" id="IPR015795">
    <property type="entry name" value="Pyrv_Knase_C"/>
</dbReference>
<dbReference type="InterPro" id="IPR015793">
    <property type="entry name" value="Pyrv_Knase_brl"/>
</dbReference>
<keyword evidence="11 15" id="KW-0460">Magnesium</keyword>
<organism evidence="18">
    <name type="scientific">Haptolina brevifila</name>
    <dbReference type="NCBI Taxonomy" id="156173"/>
    <lineage>
        <taxon>Eukaryota</taxon>
        <taxon>Haptista</taxon>
        <taxon>Haptophyta</taxon>
        <taxon>Prymnesiophyceae</taxon>
        <taxon>Prymnesiales</taxon>
        <taxon>Prymnesiaceae</taxon>
        <taxon>Haptolina</taxon>
    </lineage>
</organism>
<evidence type="ECO:0000256" key="6">
    <source>
        <dbReference type="ARBA" id="ARBA00022679"/>
    </source>
</evidence>
<evidence type="ECO:0000256" key="5">
    <source>
        <dbReference type="ARBA" id="ARBA00012142"/>
    </source>
</evidence>
<comment type="cofactor">
    <cofactor evidence="2">
        <name>K(+)</name>
        <dbReference type="ChEBI" id="CHEBI:29103"/>
    </cofactor>
</comment>
<evidence type="ECO:0000256" key="2">
    <source>
        <dbReference type="ARBA" id="ARBA00001958"/>
    </source>
</evidence>
<dbReference type="Gene3D" id="3.20.20.60">
    <property type="entry name" value="Phosphoenolpyruvate-binding domains"/>
    <property type="match status" value="1"/>
</dbReference>
<evidence type="ECO:0000256" key="8">
    <source>
        <dbReference type="ARBA" id="ARBA00022741"/>
    </source>
</evidence>
<reference evidence="18" key="1">
    <citation type="submission" date="2021-01" db="EMBL/GenBank/DDBJ databases">
        <authorList>
            <person name="Corre E."/>
            <person name="Pelletier E."/>
            <person name="Niang G."/>
            <person name="Scheremetjew M."/>
            <person name="Finn R."/>
            <person name="Kale V."/>
            <person name="Holt S."/>
            <person name="Cochrane G."/>
            <person name="Meng A."/>
            <person name="Brown T."/>
            <person name="Cohen L."/>
        </authorList>
    </citation>
    <scope>NUCLEOTIDE SEQUENCE</scope>
    <source>
        <strain evidence="18">UTEX LB 985</strain>
    </source>
</reference>
<evidence type="ECO:0000256" key="15">
    <source>
        <dbReference type="RuleBase" id="RU000504"/>
    </source>
</evidence>
<gene>
    <name evidence="18" type="ORF">CBRE1094_LOCUS25958</name>
</gene>
<keyword evidence="9 15" id="KW-0418">Kinase</keyword>
<evidence type="ECO:0000256" key="3">
    <source>
        <dbReference type="ARBA" id="ARBA00004997"/>
    </source>
</evidence>
<evidence type="ECO:0000256" key="1">
    <source>
        <dbReference type="ARBA" id="ARBA00001946"/>
    </source>
</evidence>